<dbReference type="EMBL" id="CAJMWR010004354">
    <property type="protein sequence ID" value="CAE6497313.1"/>
    <property type="molecule type" value="Genomic_DNA"/>
</dbReference>
<dbReference type="AlphaFoldDB" id="A0A8H3CSS5"/>
<proteinExistence type="predicted"/>
<name>A0A8H3CSS5_9AGAM</name>
<sequence length="422" mass="48966">MHLLFENLVPNMVKHWTGDFKGLDKGTGTYRISKAQWMMVGLLTAWATRTIPSVFVGTLPDIAQDQSLFKAEAYSFWIQYLAPILLKDVMPRKYYNHVLALREIILLCLQFKITRIEVDELQAMINNWVLKYEMYYYQYQTSRLPTCPLTIHALLHIPYYILRTGPLWASWAFVMERFCGRLLPAVRNRTRPYIQLDNYIKRRAQLQLVAKKYDIPTLTKAYVKPSHPNEVQMSTQEIAYPQFDTIVLGRPIHYKVTLDKVLKKQLIGYFNLVYPGRKPQDHVNSIDAGSLIRQYDLCPDQYASFSSRRDRPIREVQYGRLHNIYYVEYIEPGDGKREPYLLARVTECVTGGIDASRRGTPLVTYNQELDPSIIHLKTIVAVIGRVHLGGKEWAIVDRSRDGARTQFLDGDGNVDHDVDDRS</sequence>
<dbReference type="Proteomes" id="UP000663840">
    <property type="component" value="Unassembled WGS sequence"/>
</dbReference>
<dbReference type="PANTHER" id="PTHR46579">
    <property type="entry name" value="F5/8 TYPE C DOMAIN-CONTAINING PROTEIN-RELATED"/>
    <property type="match status" value="1"/>
</dbReference>
<organism evidence="1 2">
    <name type="scientific">Rhizoctonia solani</name>
    <dbReference type="NCBI Taxonomy" id="456999"/>
    <lineage>
        <taxon>Eukaryota</taxon>
        <taxon>Fungi</taxon>
        <taxon>Dikarya</taxon>
        <taxon>Basidiomycota</taxon>
        <taxon>Agaricomycotina</taxon>
        <taxon>Agaricomycetes</taxon>
        <taxon>Cantharellales</taxon>
        <taxon>Ceratobasidiaceae</taxon>
        <taxon>Rhizoctonia</taxon>
    </lineage>
</organism>
<reference evidence="1" key="1">
    <citation type="submission" date="2021-01" db="EMBL/GenBank/DDBJ databases">
        <authorList>
            <person name="Kaushik A."/>
        </authorList>
    </citation>
    <scope>NUCLEOTIDE SEQUENCE</scope>
    <source>
        <strain evidence="1">AG1-1A</strain>
    </source>
</reference>
<gene>
    <name evidence="1" type="ORF">RDB_LOCUS155308</name>
</gene>
<evidence type="ECO:0000313" key="2">
    <source>
        <dbReference type="Proteomes" id="UP000663840"/>
    </source>
</evidence>
<dbReference type="PANTHER" id="PTHR46579:SF1">
    <property type="entry name" value="F5_8 TYPE C DOMAIN-CONTAINING PROTEIN"/>
    <property type="match status" value="1"/>
</dbReference>
<comment type="caution">
    <text evidence="1">The sequence shown here is derived from an EMBL/GenBank/DDBJ whole genome shotgun (WGS) entry which is preliminary data.</text>
</comment>
<evidence type="ECO:0000313" key="1">
    <source>
        <dbReference type="EMBL" id="CAE6497313.1"/>
    </source>
</evidence>
<protein>
    <submittedName>
        <fullName evidence="1">Uncharacterized protein</fullName>
    </submittedName>
</protein>
<accession>A0A8H3CSS5</accession>